<keyword evidence="3" id="KW-1185">Reference proteome</keyword>
<organism evidence="2 3">
    <name type="scientific">Reticulomyxa filosa</name>
    <dbReference type="NCBI Taxonomy" id="46433"/>
    <lineage>
        <taxon>Eukaryota</taxon>
        <taxon>Sar</taxon>
        <taxon>Rhizaria</taxon>
        <taxon>Retaria</taxon>
        <taxon>Foraminifera</taxon>
        <taxon>Monothalamids</taxon>
        <taxon>Reticulomyxidae</taxon>
        <taxon>Reticulomyxa</taxon>
    </lineage>
</organism>
<name>X6N9N6_RETFI</name>
<keyword evidence="1" id="KW-0812">Transmembrane</keyword>
<keyword evidence="1" id="KW-1133">Transmembrane helix</keyword>
<feature type="transmembrane region" description="Helical" evidence="1">
    <location>
        <begin position="80"/>
        <end position="100"/>
    </location>
</feature>
<evidence type="ECO:0000313" key="2">
    <source>
        <dbReference type="EMBL" id="ETO22012.1"/>
    </source>
</evidence>
<dbReference type="EMBL" id="ASPP01011113">
    <property type="protein sequence ID" value="ETO22012.1"/>
    <property type="molecule type" value="Genomic_DNA"/>
</dbReference>
<gene>
    <name evidence="2" type="ORF">RFI_15188</name>
</gene>
<dbReference type="Proteomes" id="UP000023152">
    <property type="component" value="Unassembled WGS sequence"/>
</dbReference>
<evidence type="ECO:0000256" key="1">
    <source>
        <dbReference type="SAM" id="Phobius"/>
    </source>
</evidence>
<keyword evidence="1" id="KW-0472">Membrane</keyword>
<sequence length="229" mass="25971">MNIGNLLPKPVEVNSVESQSFVTGDKLVADEENDDHEKMTGTRDSVVLGTEETSDIDDRGMGLSQMNQESDENCKESSTLVAIIVIGLIVAGTVIGYLQLGKSKHVTYKGSHVDIQHINGEKLEWWQENVDRLSKGKNVSIKEQYIAQPIYRNDLLQSMYDVKPYHPVNVQSTFFHWVSVLYGLWTPTPAQLEYAFYNHSLVEREIRQEEAEHDEILFVQNATVDIDNT</sequence>
<reference evidence="2 3" key="1">
    <citation type="journal article" date="2013" name="Curr. Biol.">
        <title>The Genome of the Foraminiferan Reticulomyxa filosa.</title>
        <authorList>
            <person name="Glockner G."/>
            <person name="Hulsmann N."/>
            <person name="Schleicher M."/>
            <person name="Noegel A.A."/>
            <person name="Eichinger L."/>
            <person name="Gallinger C."/>
            <person name="Pawlowski J."/>
            <person name="Sierra R."/>
            <person name="Euteneuer U."/>
            <person name="Pillet L."/>
            <person name="Moustafa A."/>
            <person name="Platzer M."/>
            <person name="Groth M."/>
            <person name="Szafranski K."/>
            <person name="Schliwa M."/>
        </authorList>
    </citation>
    <scope>NUCLEOTIDE SEQUENCE [LARGE SCALE GENOMIC DNA]</scope>
</reference>
<protein>
    <submittedName>
        <fullName evidence="2">Uncharacterized protein</fullName>
    </submittedName>
</protein>
<comment type="caution">
    <text evidence="2">The sequence shown here is derived from an EMBL/GenBank/DDBJ whole genome shotgun (WGS) entry which is preliminary data.</text>
</comment>
<dbReference type="AlphaFoldDB" id="X6N9N6"/>
<proteinExistence type="predicted"/>
<evidence type="ECO:0000313" key="3">
    <source>
        <dbReference type="Proteomes" id="UP000023152"/>
    </source>
</evidence>
<accession>X6N9N6</accession>